<protein>
    <submittedName>
        <fullName evidence="2">Uncharacterized protein</fullName>
    </submittedName>
</protein>
<evidence type="ECO:0000313" key="2">
    <source>
        <dbReference type="EMBL" id="KPQ35612.1"/>
    </source>
</evidence>
<name>A0A0P8C2M5_9CYAN</name>
<organism evidence="2 3">
    <name type="scientific">Phormidesmis priestleyi Ana</name>
    <dbReference type="NCBI Taxonomy" id="1666911"/>
    <lineage>
        <taxon>Bacteria</taxon>
        <taxon>Bacillati</taxon>
        <taxon>Cyanobacteriota</taxon>
        <taxon>Cyanophyceae</taxon>
        <taxon>Leptolyngbyales</taxon>
        <taxon>Leptolyngbyaceae</taxon>
        <taxon>Phormidesmis</taxon>
    </lineage>
</organism>
<comment type="caution">
    <text evidence="2">The sequence shown here is derived from an EMBL/GenBank/DDBJ whole genome shotgun (WGS) entry which is preliminary data.</text>
</comment>
<evidence type="ECO:0000313" key="3">
    <source>
        <dbReference type="Proteomes" id="UP000050465"/>
    </source>
</evidence>
<proteinExistence type="predicted"/>
<gene>
    <name evidence="2" type="ORF">HLUCCA11_10200</name>
</gene>
<dbReference type="AlphaFoldDB" id="A0A0P8C2M5"/>
<keyword evidence="1" id="KW-1133">Transmembrane helix</keyword>
<sequence>MASFSKVHPPNTQVRATREPYSQPALWAIASGFFILGAAVSTLIIWQLHKLYMATIAPVVTVEGTVQAKYSYQENDELRPAPNGYFIESPGIGRVYLTGQPLNSSVGKPIEVQGSVSAICGPKSIPCFPQVNVRDITSAE</sequence>
<dbReference type="Proteomes" id="UP000050465">
    <property type="component" value="Unassembled WGS sequence"/>
</dbReference>
<accession>A0A0P8C2M5</accession>
<evidence type="ECO:0000256" key="1">
    <source>
        <dbReference type="SAM" id="Phobius"/>
    </source>
</evidence>
<keyword evidence="1" id="KW-0812">Transmembrane</keyword>
<keyword evidence="1" id="KW-0472">Membrane</keyword>
<reference evidence="2 3" key="1">
    <citation type="submission" date="2015-09" db="EMBL/GenBank/DDBJ databases">
        <title>Identification and resolution of microdiversity through metagenomic sequencing of parallel consortia.</title>
        <authorList>
            <person name="Nelson W.C."/>
            <person name="Romine M.F."/>
            <person name="Lindemann S.R."/>
        </authorList>
    </citation>
    <scope>NUCLEOTIDE SEQUENCE [LARGE SCALE GENOMIC DNA]</scope>
    <source>
        <strain evidence="2">Ana</strain>
    </source>
</reference>
<feature type="transmembrane region" description="Helical" evidence="1">
    <location>
        <begin position="25"/>
        <end position="46"/>
    </location>
</feature>
<dbReference type="EMBL" id="LJZR01000011">
    <property type="protein sequence ID" value="KPQ35612.1"/>
    <property type="molecule type" value="Genomic_DNA"/>
</dbReference>